<protein>
    <submittedName>
        <fullName evidence="1">Uncharacterized protein</fullName>
    </submittedName>
</protein>
<evidence type="ECO:0000313" key="2">
    <source>
        <dbReference type="Proteomes" id="UP000238296"/>
    </source>
</evidence>
<reference evidence="1 2" key="1">
    <citation type="journal article" date="2017" name="Int. J. Syst. Evol. Microbiol.">
        <title>Mycobacterium talmoniae sp. nov., a slowly growing mycobacterium isolated from human respiratory samples.</title>
        <authorList>
            <person name="Davidson R.M."/>
            <person name="DeGroote M.A."/>
            <person name="Marola J.L."/>
            <person name="Buss S."/>
            <person name="Jones V."/>
            <person name="McNeil M.R."/>
            <person name="Freifeld A.G."/>
            <person name="Elaine Epperson L."/>
            <person name="Hasan N.A."/>
            <person name="Jackson M."/>
            <person name="Iwen P.C."/>
            <person name="Salfinger M."/>
            <person name="Strong M."/>
        </authorList>
    </citation>
    <scope>NUCLEOTIDE SEQUENCE [LARGE SCALE GENOMIC DNA]</scope>
    <source>
        <strain evidence="1 2">ATCC BAA-2683</strain>
    </source>
</reference>
<name>A0A2S8BDV0_9MYCO</name>
<proteinExistence type="predicted"/>
<evidence type="ECO:0000313" key="1">
    <source>
        <dbReference type="EMBL" id="PQM44809.1"/>
    </source>
</evidence>
<gene>
    <name evidence="1" type="ORF">C1Y40_05027</name>
</gene>
<dbReference type="AlphaFoldDB" id="A0A2S8BDV0"/>
<dbReference type="EMBL" id="PPEA01000710">
    <property type="protein sequence ID" value="PQM44809.1"/>
    <property type="molecule type" value="Genomic_DNA"/>
</dbReference>
<sequence length="39" mass="4269">MLLLYDGALTASKLERSVQPIRDARRLAARALDRAQGGD</sequence>
<comment type="caution">
    <text evidence="1">The sequence shown here is derived from an EMBL/GenBank/DDBJ whole genome shotgun (WGS) entry which is preliminary data.</text>
</comment>
<accession>A0A2S8BDV0</accession>
<dbReference type="Proteomes" id="UP000238296">
    <property type="component" value="Unassembled WGS sequence"/>
</dbReference>
<organism evidence="1 2">
    <name type="scientific">Mycobacterium talmoniae</name>
    <dbReference type="NCBI Taxonomy" id="1858794"/>
    <lineage>
        <taxon>Bacteria</taxon>
        <taxon>Bacillati</taxon>
        <taxon>Actinomycetota</taxon>
        <taxon>Actinomycetes</taxon>
        <taxon>Mycobacteriales</taxon>
        <taxon>Mycobacteriaceae</taxon>
        <taxon>Mycobacterium</taxon>
    </lineage>
</organism>